<evidence type="ECO:0000256" key="4">
    <source>
        <dbReference type="ARBA" id="ARBA00022840"/>
    </source>
</evidence>
<evidence type="ECO:0000256" key="2">
    <source>
        <dbReference type="ARBA" id="ARBA00022598"/>
    </source>
</evidence>
<comment type="caution">
    <text evidence="12">The sequence shown here is derived from an EMBL/GenBank/DDBJ whole genome shotgun (WGS) entry which is preliminary data.</text>
</comment>
<dbReference type="Gene3D" id="1.10.730.10">
    <property type="entry name" value="Isoleucyl-tRNA Synthetase, Domain 1"/>
    <property type="match status" value="1"/>
</dbReference>
<dbReference type="EC" id="6.1.1.5" evidence="1 8"/>
<dbReference type="SUPFAM" id="SSF52374">
    <property type="entry name" value="Nucleotidylyl transferase"/>
    <property type="match status" value="1"/>
</dbReference>
<keyword evidence="2 9" id="KW-0436">Ligase</keyword>
<keyword evidence="4 9" id="KW-0067">ATP-binding</keyword>
<dbReference type="PANTHER" id="PTHR42780">
    <property type="entry name" value="SOLEUCYL-TRNA SYNTHETASE"/>
    <property type="match status" value="1"/>
</dbReference>
<evidence type="ECO:0000256" key="9">
    <source>
        <dbReference type="RuleBase" id="RU363035"/>
    </source>
</evidence>
<dbReference type="PANTHER" id="PTHR42780:SF1">
    <property type="entry name" value="ISOLEUCINE--TRNA LIGASE, CYTOPLASMIC"/>
    <property type="match status" value="1"/>
</dbReference>
<keyword evidence="5 9" id="KW-0648">Protein biosynthesis</keyword>
<dbReference type="InterPro" id="IPR023586">
    <property type="entry name" value="Ile-tRNA-ligase_type2"/>
</dbReference>
<dbReference type="InterPro" id="IPR014729">
    <property type="entry name" value="Rossmann-like_a/b/a_fold"/>
</dbReference>
<dbReference type="GO" id="GO:0006428">
    <property type="term" value="P:isoleucyl-tRNA aminoacylation"/>
    <property type="evidence" value="ECO:0007669"/>
    <property type="project" value="UniProtKB-UniRule"/>
</dbReference>
<dbReference type="InterPro" id="IPR001412">
    <property type="entry name" value="aa-tRNA-synth_I_CS"/>
</dbReference>
<sequence>MDFWKRHRIYEKVKKEKCRNDNKKLFRFLEGPPTTNGFMHVGHARGRTYKDVVLRYARLKDYCVWDQAGWDTQGLPVELEVERNLRFKTKKDIEVYGVDRFVQECQKIVDFYISQWRKGSERLGLWLDYDNAYETRNPKYIEVVWRFLKKAWEKGYLYEDFRVVPICPRCETALSSHEVAQGYNTVEDPSLFFKVKLVDEENTYLIAWTTTPWTIIDNEAIAVNPNEIYLKLRVGNEIWIVAEKRLRALISEAKINGYEVIEALKGSQLFNKKYIHPLLEEVPAHINHEPLNHRILLADWVSMEEGTGIVHIAPAHGPEDFELCKKYGINVFNSLQKNGVFNELAGKYRGLWFKEANSIVIEDLRRKNLVVHVGVLQHEYPHCWRCETPLMFYADKQWFIKIEPIKNTMLRENEKVTWYPEWAGKRFSDWIENARDWCISRERYWGTPLPIWTCSFCGYRVAVESIEEIKKLSKTSEAPKDVHRPWIDKIVFRCPRCGNDMYREPYVVDVWMDSGVAHTASLVQINEEYRFNELFPYDWITEAVDQTRGWFYTLLFTSIIMHNAVPYKTILCQGHVLDKYGKKMSKSRGNVVWALDFMEKNGADSLRLYLLSKSAPWDSINFDPDEVKDVKRILDILWNSVNFAKTYMDLDRWSAVSIEEDLKHLKAEDYWFIYELYMMINDIDKHITSGDLHLATRRLLNFIVDVLSHKYITVIRPRVWLEEEAPQKRSAYAILFMVLTALIKVLAPFAPYVSEYLYQAFIKKYAKENEVKESVHIEVLPTIPENLLNKKLWECVSTLFRLSEEVLATRSKYGIKRRWPLKRVMIITNDADKNLYEKAIDVVKTYANVKEILVYSSTESIDTSGLIEIDLKYLKGYVDITVDEDLLHEGFVRDIVRRIQMLRKERSLPVDYVLNKVSIYTESEAIRRAVTKFREYIARETRAKEVVLVTSRPSNSIEFDIEDQKIYIAIEL</sequence>
<dbReference type="NCBIfam" id="TIGR00392">
    <property type="entry name" value="ileS"/>
    <property type="match status" value="1"/>
</dbReference>
<dbReference type="Gene3D" id="3.40.50.620">
    <property type="entry name" value="HUPs"/>
    <property type="match status" value="2"/>
</dbReference>
<evidence type="ECO:0000259" key="11">
    <source>
        <dbReference type="Pfam" id="PF08264"/>
    </source>
</evidence>
<name>A0A832EMH3_9CREN</name>
<dbReference type="GO" id="GO:0005524">
    <property type="term" value="F:ATP binding"/>
    <property type="evidence" value="ECO:0007669"/>
    <property type="project" value="UniProtKB-KW"/>
</dbReference>
<dbReference type="Pfam" id="PF00133">
    <property type="entry name" value="tRNA-synt_1"/>
    <property type="match status" value="1"/>
</dbReference>
<dbReference type="InterPro" id="IPR009008">
    <property type="entry name" value="Val/Leu/Ile-tRNA-synth_edit"/>
</dbReference>
<proteinExistence type="inferred from homology"/>
<dbReference type="InterPro" id="IPR002300">
    <property type="entry name" value="aa-tRNA-synth_Ia"/>
</dbReference>
<dbReference type="Pfam" id="PF19302">
    <property type="entry name" value="DUF5915"/>
    <property type="match status" value="1"/>
</dbReference>
<dbReference type="InterPro" id="IPR009080">
    <property type="entry name" value="tRNAsynth_Ia_anticodon-bd"/>
</dbReference>
<dbReference type="Pfam" id="PF08264">
    <property type="entry name" value="Anticodon_1"/>
    <property type="match status" value="1"/>
</dbReference>
<accession>A0A832EMH3</accession>
<dbReference type="AlphaFoldDB" id="A0A832EMH3"/>
<gene>
    <name evidence="12" type="ORF">ENT99_06420</name>
</gene>
<evidence type="ECO:0000259" key="10">
    <source>
        <dbReference type="Pfam" id="PF00133"/>
    </source>
</evidence>
<protein>
    <recommendedName>
        <fullName evidence="1 8">Isoleucine--tRNA ligase</fullName>
        <ecNumber evidence="1 8">6.1.1.5</ecNumber>
    </recommendedName>
</protein>
<dbReference type="SUPFAM" id="SSF47323">
    <property type="entry name" value="Anticodon-binding domain of a subclass of class I aminoacyl-tRNA synthetases"/>
    <property type="match status" value="2"/>
</dbReference>
<dbReference type="SUPFAM" id="SSF50677">
    <property type="entry name" value="ValRS/IleRS/LeuRS editing domain"/>
    <property type="match status" value="1"/>
</dbReference>
<organism evidence="12">
    <name type="scientific">Ignisphaera aggregans</name>
    <dbReference type="NCBI Taxonomy" id="334771"/>
    <lineage>
        <taxon>Archaea</taxon>
        <taxon>Thermoproteota</taxon>
        <taxon>Thermoprotei</taxon>
        <taxon>Desulfurococcales</taxon>
        <taxon>Desulfurococcaceae</taxon>
        <taxon>Ignisphaera</taxon>
    </lineage>
</organism>
<keyword evidence="6 9" id="KW-0030">Aminoacyl-tRNA synthetase</keyword>
<reference evidence="12" key="1">
    <citation type="journal article" date="2020" name="mSystems">
        <title>Genome- and Community-Level Interaction Insights into Carbon Utilization and Element Cycling Functions of Hydrothermarchaeota in Hydrothermal Sediment.</title>
        <authorList>
            <person name="Zhou Z."/>
            <person name="Liu Y."/>
            <person name="Xu W."/>
            <person name="Pan J."/>
            <person name="Luo Z.H."/>
            <person name="Li M."/>
        </authorList>
    </citation>
    <scope>NUCLEOTIDE SEQUENCE</scope>
    <source>
        <strain evidence="12">SpSt-629</strain>
    </source>
</reference>
<dbReference type="GO" id="GO:0000049">
    <property type="term" value="F:tRNA binding"/>
    <property type="evidence" value="ECO:0007669"/>
    <property type="project" value="InterPro"/>
</dbReference>
<keyword evidence="3 9" id="KW-0547">Nucleotide-binding</keyword>
<feature type="domain" description="Methionyl/Valyl/Leucyl/Isoleucyl-tRNA synthetase anticodon-binding" evidence="11">
    <location>
        <begin position="669"/>
        <end position="822"/>
    </location>
</feature>
<comment type="catalytic activity">
    <reaction evidence="7">
        <text>tRNA(Ile) + L-isoleucine + ATP = L-isoleucyl-tRNA(Ile) + AMP + diphosphate</text>
        <dbReference type="Rhea" id="RHEA:11060"/>
        <dbReference type="Rhea" id="RHEA-COMP:9666"/>
        <dbReference type="Rhea" id="RHEA-COMP:9695"/>
        <dbReference type="ChEBI" id="CHEBI:30616"/>
        <dbReference type="ChEBI" id="CHEBI:33019"/>
        <dbReference type="ChEBI" id="CHEBI:58045"/>
        <dbReference type="ChEBI" id="CHEBI:78442"/>
        <dbReference type="ChEBI" id="CHEBI:78528"/>
        <dbReference type="ChEBI" id="CHEBI:456215"/>
        <dbReference type="EC" id="6.1.1.5"/>
    </reaction>
</comment>
<evidence type="ECO:0000256" key="7">
    <source>
        <dbReference type="ARBA" id="ARBA00048359"/>
    </source>
</evidence>
<feature type="domain" description="Aminoacyl-tRNA synthetase class Ia" evidence="10">
    <location>
        <begin position="2"/>
        <end position="621"/>
    </location>
</feature>
<evidence type="ECO:0000256" key="1">
    <source>
        <dbReference type="ARBA" id="ARBA00013165"/>
    </source>
</evidence>
<dbReference type="InterPro" id="IPR033709">
    <property type="entry name" value="Anticodon_Ile_ABEc"/>
</dbReference>
<dbReference type="GO" id="GO:0002161">
    <property type="term" value="F:aminoacyl-tRNA deacylase activity"/>
    <property type="evidence" value="ECO:0007669"/>
    <property type="project" value="InterPro"/>
</dbReference>
<dbReference type="PRINTS" id="PR00984">
    <property type="entry name" value="TRNASYNTHILE"/>
</dbReference>
<evidence type="ECO:0000313" key="12">
    <source>
        <dbReference type="EMBL" id="HFQ79315.1"/>
    </source>
</evidence>
<evidence type="ECO:0000256" key="3">
    <source>
        <dbReference type="ARBA" id="ARBA00022741"/>
    </source>
</evidence>
<evidence type="ECO:0000256" key="8">
    <source>
        <dbReference type="NCBIfam" id="TIGR00392"/>
    </source>
</evidence>
<evidence type="ECO:0000256" key="6">
    <source>
        <dbReference type="ARBA" id="ARBA00023146"/>
    </source>
</evidence>
<dbReference type="GO" id="GO:0005737">
    <property type="term" value="C:cytoplasm"/>
    <property type="evidence" value="ECO:0007669"/>
    <property type="project" value="UniProtKB-UniRule"/>
</dbReference>
<dbReference type="InterPro" id="IPR002301">
    <property type="entry name" value="Ile-tRNA-ligase"/>
</dbReference>
<dbReference type="GO" id="GO:0004822">
    <property type="term" value="F:isoleucine-tRNA ligase activity"/>
    <property type="evidence" value="ECO:0007669"/>
    <property type="project" value="UniProtKB-UniRule"/>
</dbReference>
<evidence type="ECO:0000256" key="5">
    <source>
        <dbReference type="ARBA" id="ARBA00022917"/>
    </source>
</evidence>
<dbReference type="InterPro" id="IPR013155">
    <property type="entry name" value="M/V/L/I-tRNA-synth_anticd-bd"/>
</dbReference>
<dbReference type="CDD" id="cd07961">
    <property type="entry name" value="Anticodon_Ia_Ile_ABEc"/>
    <property type="match status" value="1"/>
</dbReference>
<dbReference type="CDD" id="cd00818">
    <property type="entry name" value="IleRS_core"/>
    <property type="match status" value="1"/>
</dbReference>
<dbReference type="EMBL" id="DTAU01000126">
    <property type="protein sequence ID" value="HFQ79315.1"/>
    <property type="molecule type" value="Genomic_DNA"/>
</dbReference>
<dbReference type="PROSITE" id="PS00178">
    <property type="entry name" value="AA_TRNA_LIGASE_I"/>
    <property type="match status" value="1"/>
</dbReference>
<comment type="similarity">
    <text evidence="9">Belongs to the class-I aminoacyl-tRNA synthetase family.</text>
</comment>